<dbReference type="Proteomes" id="UP000650582">
    <property type="component" value="Unassembled WGS sequence"/>
</dbReference>
<evidence type="ECO:0000313" key="3">
    <source>
        <dbReference type="Proteomes" id="UP000650582"/>
    </source>
</evidence>
<comment type="caution">
    <text evidence="2">The sequence shown here is derived from an EMBL/GenBank/DDBJ whole genome shotgun (WGS) entry which is preliminary data.</text>
</comment>
<feature type="region of interest" description="Disordered" evidence="1">
    <location>
        <begin position="41"/>
        <end position="73"/>
    </location>
</feature>
<feature type="compositionally biased region" description="Low complexity" evidence="1">
    <location>
        <begin position="49"/>
        <end position="73"/>
    </location>
</feature>
<gene>
    <name evidence="2" type="ORF">RHS04_06611</name>
</gene>
<name>A0A8H7H3W4_9AGAM</name>
<evidence type="ECO:0000256" key="1">
    <source>
        <dbReference type="SAM" id="MobiDB-lite"/>
    </source>
</evidence>
<dbReference type="EMBL" id="JACYCC010000078">
    <property type="protein sequence ID" value="KAF8675714.1"/>
    <property type="molecule type" value="Genomic_DNA"/>
</dbReference>
<organism evidence="2 3">
    <name type="scientific">Rhizoctonia solani</name>
    <dbReference type="NCBI Taxonomy" id="456999"/>
    <lineage>
        <taxon>Eukaryota</taxon>
        <taxon>Fungi</taxon>
        <taxon>Dikarya</taxon>
        <taxon>Basidiomycota</taxon>
        <taxon>Agaricomycotina</taxon>
        <taxon>Agaricomycetes</taxon>
        <taxon>Cantharellales</taxon>
        <taxon>Ceratobasidiaceae</taxon>
        <taxon>Rhizoctonia</taxon>
    </lineage>
</organism>
<proteinExistence type="predicted"/>
<sequence length="117" mass="13309">MCFKKAKIWDEDTFKKMLSIHSGTLQQMILSGNICYYPKSSSAGPVPDSNSDSGSGSDTSMSNSTSSNSSFSNYSLEWRRLESWDDLAEWLKDRIPGFQIQDDRKHPSVFQDLEWVL</sequence>
<reference evidence="2" key="1">
    <citation type="submission" date="2020-09" db="EMBL/GenBank/DDBJ databases">
        <title>Comparative genome analyses of four rice-infecting Rhizoctonia solani isolates reveal extensive enrichment of homogalacturonan modification genes.</title>
        <authorList>
            <person name="Lee D.-Y."/>
            <person name="Jeon J."/>
            <person name="Kim K.-T."/>
            <person name="Cheong K."/>
            <person name="Song H."/>
            <person name="Choi G."/>
            <person name="Ko J."/>
            <person name="Opiyo S.O."/>
            <person name="Zuo S."/>
            <person name="Madhav S."/>
            <person name="Lee Y.-H."/>
            <person name="Wang G.-L."/>
        </authorList>
    </citation>
    <scope>NUCLEOTIDE SEQUENCE</scope>
    <source>
        <strain evidence="2">AG1-IA YN-7</strain>
    </source>
</reference>
<accession>A0A8H7H3W4</accession>
<protein>
    <submittedName>
        <fullName evidence="2">Uncharacterized protein</fullName>
    </submittedName>
</protein>
<evidence type="ECO:0000313" key="2">
    <source>
        <dbReference type="EMBL" id="KAF8675714.1"/>
    </source>
</evidence>
<dbReference type="AlphaFoldDB" id="A0A8H7H3W4"/>